<reference evidence="2 3" key="1">
    <citation type="submission" date="2024-11" db="EMBL/GenBank/DDBJ databases">
        <title>Chromosome-level genome assembly of Eucalyptus globulus Labill. provides insights into its genome evolution.</title>
        <authorList>
            <person name="Li X."/>
        </authorList>
    </citation>
    <scope>NUCLEOTIDE SEQUENCE [LARGE SCALE GENOMIC DNA]</scope>
    <source>
        <strain evidence="2">CL2024</strain>
        <tissue evidence="2">Fresh tender leaves</tissue>
    </source>
</reference>
<evidence type="ECO:0000259" key="1">
    <source>
        <dbReference type="Pfam" id="PF22241"/>
    </source>
</evidence>
<proteinExistence type="predicted"/>
<evidence type="ECO:0000313" key="2">
    <source>
        <dbReference type="EMBL" id="KAL3745160.1"/>
    </source>
</evidence>
<dbReference type="Proteomes" id="UP001634007">
    <property type="component" value="Unassembled WGS sequence"/>
</dbReference>
<evidence type="ECO:0000313" key="3">
    <source>
        <dbReference type="Proteomes" id="UP001634007"/>
    </source>
</evidence>
<sequence>MVENVTPMEKPQRFLNVEQFPRWWIKNIATHTKFSRYLALDNRQGLNRIACAFVIWSNSWYGLIMMLNSFADGKIYVKIERARLIKKLEKIKEDQGLIAEATDLMQEIRVETFVAMASLEKVCLCLDRHDYVYAHILSRKISPQVCDYYSHYNGYLEICCCYMVIHEIPSAKGKPRFSHHVMIMQSSLLNAALEDKNLSEIPQFRLQQKQLVTMEVIQLTALWSTFRDEFENEKNMFQGALNFVVFSRFLWIIIQIRLSLFSAECYSRITLKKPEAEKHLSKMVVSKSLVGKIELLMGVVCFQMTKESNDT</sequence>
<comment type="caution">
    <text evidence="2">The sequence shown here is derived from an EMBL/GenBank/DDBJ whole genome shotgun (WGS) entry which is preliminary data.</text>
</comment>
<name>A0ABD3KZN6_EUCGL</name>
<protein>
    <recommendedName>
        <fullName evidence="1">PSMD12/CSN4-like N-terminal domain-containing protein</fullName>
    </recommendedName>
</protein>
<gene>
    <name evidence="2" type="ORF">ACJRO7_014295</name>
</gene>
<accession>A0ABD3KZN6</accession>
<dbReference type="PANTHER" id="PTHR10855">
    <property type="entry name" value="26S PROTEASOME NON-ATPASE REGULATORY SUBUNIT 12/COP9 SIGNALOSOME COMPLEX SUBUNIT 4"/>
    <property type="match status" value="1"/>
</dbReference>
<dbReference type="InterPro" id="IPR040134">
    <property type="entry name" value="PSMD12/CSN4"/>
</dbReference>
<dbReference type="AlphaFoldDB" id="A0ABD3KZN6"/>
<organism evidence="2 3">
    <name type="scientific">Eucalyptus globulus</name>
    <name type="common">Tasmanian blue gum</name>
    <dbReference type="NCBI Taxonomy" id="34317"/>
    <lineage>
        <taxon>Eukaryota</taxon>
        <taxon>Viridiplantae</taxon>
        <taxon>Streptophyta</taxon>
        <taxon>Embryophyta</taxon>
        <taxon>Tracheophyta</taxon>
        <taxon>Spermatophyta</taxon>
        <taxon>Magnoliopsida</taxon>
        <taxon>eudicotyledons</taxon>
        <taxon>Gunneridae</taxon>
        <taxon>Pentapetalae</taxon>
        <taxon>rosids</taxon>
        <taxon>malvids</taxon>
        <taxon>Myrtales</taxon>
        <taxon>Myrtaceae</taxon>
        <taxon>Myrtoideae</taxon>
        <taxon>Eucalypteae</taxon>
        <taxon>Eucalyptus</taxon>
    </lineage>
</organism>
<keyword evidence="3" id="KW-1185">Reference proteome</keyword>
<dbReference type="EMBL" id="JBJKBG010000003">
    <property type="protein sequence ID" value="KAL3745160.1"/>
    <property type="molecule type" value="Genomic_DNA"/>
</dbReference>
<dbReference type="PANTHER" id="PTHR10855:SF1">
    <property type="entry name" value="26S PROTEASOME NON-ATPASE REGULATORY SUBUNIT 12"/>
    <property type="match status" value="1"/>
</dbReference>
<feature type="domain" description="PSMD12/CSN4-like N-terminal" evidence="1">
    <location>
        <begin position="59"/>
        <end position="146"/>
    </location>
</feature>
<dbReference type="InterPro" id="IPR054559">
    <property type="entry name" value="PSMD12-CSN4-like_N"/>
</dbReference>
<dbReference type="Pfam" id="PF22241">
    <property type="entry name" value="PSMD12-CSN4_N"/>
    <property type="match status" value="1"/>
</dbReference>